<accession>A0A0A8Y5U9</accession>
<name>A0A0A8Y5U9_ARUDO</name>
<protein>
    <submittedName>
        <fullName evidence="1">Uncharacterized protein</fullName>
    </submittedName>
</protein>
<proteinExistence type="predicted"/>
<evidence type="ECO:0000313" key="1">
    <source>
        <dbReference type="EMBL" id="JAD21421.1"/>
    </source>
</evidence>
<organism evidence="1">
    <name type="scientific">Arundo donax</name>
    <name type="common">Giant reed</name>
    <name type="synonym">Donax arundinaceus</name>
    <dbReference type="NCBI Taxonomy" id="35708"/>
    <lineage>
        <taxon>Eukaryota</taxon>
        <taxon>Viridiplantae</taxon>
        <taxon>Streptophyta</taxon>
        <taxon>Embryophyta</taxon>
        <taxon>Tracheophyta</taxon>
        <taxon>Spermatophyta</taxon>
        <taxon>Magnoliopsida</taxon>
        <taxon>Liliopsida</taxon>
        <taxon>Poales</taxon>
        <taxon>Poaceae</taxon>
        <taxon>PACMAD clade</taxon>
        <taxon>Arundinoideae</taxon>
        <taxon>Arundineae</taxon>
        <taxon>Arundo</taxon>
    </lineage>
</organism>
<dbReference type="AlphaFoldDB" id="A0A0A8Y5U9"/>
<sequence length="74" mass="8125">MLTASTLAWSTPLFPLKSIFGFLPSSDQTCVMHVRPSESSLPAAWCISSQDIDTIETIVIFPFSHTVSMVSYSL</sequence>
<reference evidence="1" key="2">
    <citation type="journal article" date="2015" name="Data Brief">
        <title>Shoot transcriptome of the giant reed, Arundo donax.</title>
        <authorList>
            <person name="Barrero R.A."/>
            <person name="Guerrero F.D."/>
            <person name="Moolhuijzen P."/>
            <person name="Goolsby J.A."/>
            <person name="Tidwell J."/>
            <person name="Bellgard S.E."/>
            <person name="Bellgard M.I."/>
        </authorList>
    </citation>
    <scope>NUCLEOTIDE SEQUENCE</scope>
    <source>
        <tissue evidence="1">Shoot tissue taken approximately 20 cm above the soil surface</tissue>
    </source>
</reference>
<reference evidence="1" key="1">
    <citation type="submission" date="2014-09" db="EMBL/GenBank/DDBJ databases">
        <authorList>
            <person name="Magalhaes I.L.F."/>
            <person name="Oliveira U."/>
            <person name="Santos F.R."/>
            <person name="Vidigal T.H.D.A."/>
            <person name="Brescovit A.D."/>
            <person name="Santos A.J."/>
        </authorList>
    </citation>
    <scope>NUCLEOTIDE SEQUENCE</scope>
    <source>
        <tissue evidence="1">Shoot tissue taken approximately 20 cm above the soil surface</tissue>
    </source>
</reference>
<dbReference type="EMBL" id="GBRH01276474">
    <property type="protein sequence ID" value="JAD21421.1"/>
    <property type="molecule type" value="Transcribed_RNA"/>
</dbReference>